<evidence type="ECO:0000313" key="1">
    <source>
        <dbReference type="EMBL" id="KAL0404433.1"/>
    </source>
</evidence>
<dbReference type="PANTHER" id="PTHR33240:SF8">
    <property type="entry name" value="OS03G0439900 PROTEIN"/>
    <property type="match status" value="1"/>
</dbReference>
<dbReference type="AlphaFoldDB" id="A0AAW2TJV2"/>
<comment type="caution">
    <text evidence="1">The sequence shown here is derived from an EMBL/GenBank/DDBJ whole genome shotgun (WGS) entry which is preliminary data.</text>
</comment>
<reference evidence="1" key="2">
    <citation type="journal article" date="2024" name="Plant">
        <title>Genomic evolution and insights into agronomic trait innovations of Sesamum species.</title>
        <authorList>
            <person name="Miao H."/>
            <person name="Wang L."/>
            <person name="Qu L."/>
            <person name="Liu H."/>
            <person name="Sun Y."/>
            <person name="Le M."/>
            <person name="Wang Q."/>
            <person name="Wei S."/>
            <person name="Zheng Y."/>
            <person name="Lin W."/>
            <person name="Duan Y."/>
            <person name="Cao H."/>
            <person name="Xiong S."/>
            <person name="Wang X."/>
            <person name="Wei L."/>
            <person name="Li C."/>
            <person name="Ma Q."/>
            <person name="Ju M."/>
            <person name="Zhao R."/>
            <person name="Li G."/>
            <person name="Mu C."/>
            <person name="Tian Q."/>
            <person name="Mei H."/>
            <person name="Zhang T."/>
            <person name="Gao T."/>
            <person name="Zhang H."/>
        </authorList>
    </citation>
    <scope>NUCLEOTIDE SEQUENCE</scope>
    <source>
        <strain evidence="1">G02</strain>
    </source>
</reference>
<dbReference type="PANTHER" id="PTHR33240">
    <property type="entry name" value="OS08G0508500 PROTEIN"/>
    <property type="match status" value="1"/>
</dbReference>
<sequence length="261" mass="29236">MPPNTFAKYTPLKVSRAEILTIAEQQGIVQWPRKMRQNPKRLKSDRYCRFHKDRGHNTKDCYHLKNEIEKLIQRGYVKEYVENKPAECNFTPQRAREELGEAETSRRREKRKENLPTAGIIGVVTGGSAGRDSARACKTLIRAASSSLEVGDYKEVVITGVLEEEITFSSKDLKKGIPQHNDALVISATVSNFWVKKVLVDTGSAADILFFTAFSQIGIWTKMLRRVNTPLVGFNGSAVKPMGEIALPISIRTTPTEPQGC</sequence>
<proteinExistence type="predicted"/>
<reference evidence="1" key="1">
    <citation type="submission" date="2020-06" db="EMBL/GenBank/DDBJ databases">
        <authorList>
            <person name="Li T."/>
            <person name="Hu X."/>
            <person name="Zhang T."/>
            <person name="Song X."/>
            <person name="Zhang H."/>
            <person name="Dai N."/>
            <person name="Sheng W."/>
            <person name="Hou X."/>
            <person name="Wei L."/>
        </authorList>
    </citation>
    <scope>NUCLEOTIDE SEQUENCE</scope>
    <source>
        <strain evidence="1">G02</strain>
        <tissue evidence="1">Leaf</tissue>
    </source>
</reference>
<gene>
    <name evidence="1" type="ORF">Sradi_2084100</name>
</gene>
<name>A0AAW2TJV2_SESRA</name>
<protein>
    <submittedName>
        <fullName evidence="1">Uncharacterized protein</fullName>
    </submittedName>
</protein>
<accession>A0AAW2TJV2</accession>
<organism evidence="1">
    <name type="scientific">Sesamum radiatum</name>
    <name type="common">Black benniseed</name>
    <dbReference type="NCBI Taxonomy" id="300843"/>
    <lineage>
        <taxon>Eukaryota</taxon>
        <taxon>Viridiplantae</taxon>
        <taxon>Streptophyta</taxon>
        <taxon>Embryophyta</taxon>
        <taxon>Tracheophyta</taxon>
        <taxon>Spermatophyta</taxon>
        <taxon>Magnoliopsida</taxon>
        <taxon>eudicotyledons</taxon>
        <taxon>Gunneridae</taxon>
        <taxon>Pentapetalae</taxon>
        <taxon>asterids</taxon>
        <taxon>lamiids</taxon>
        <taxon>Lamiales</taxon>
        <taxon>Pedaliaceae</taxon>
        <taxon>Sesamum</taxon>
    </lineage>
</organism>
<dbReference type="EMBL" id="JACGWJ010000008">
    <property type="protein sequence ID" value="KAL0404433.1"/>
    <property type="molecule type" value="Genomic_DNA"/>
</dbReference>